<feature type="compositionally biased region" description="Basic and acidic residues" evidence="1">
    <location>
        <begin position="128"/>
        <end position="138"/>
    </location>
</feature>
<feature type="compositionally biased region" description="Acidic residues" evidence="1">
    <location>
        <begin position="41"/>
        <end position="66"/>
    </location>
</feature>
<dbReference type="AlphaFoldDB" id="A0ABD5WRQ4"/>
<protein>
    <recommendedName>
        <fullName evidence="4">N-acetyltransferase domain-containing protein</fullName>
    </recommendedName>
</protein>
<dbReference type="Proteomes" id="UP001596407">
    <property type="component" value="Unassembled WGS sequence"/>
</dbReference>
<evidence type="ECO:0000313" key="2">
    <source>
        <dbReference type="EMBL" id="MFC7081894.1"/>
    </source>
</evidence>
<feature type="region of interest" description="Disordered" evidence="1">
    <location>
        <begin position="124"/>
        <end position="184"/>
    </location>
</feature>
<sequence>MRVRDAVEEDGDVLGELADAPAEVMRNVIHDRTVRVAERGEESDDATEGGDGDAADSDDGVDEDADGPNGGRPEVAGFVGFDAMPGTVRVTYLRGSRAARERLLEEPVRFARKEGMAVEALVPEDEAETRTVVEDAGFRRVGTGPRFEGAGPSSIASTRRPRSLLTPPFQVEQRTRTRRGPARS</sequence>
<dbReference type="RefSeq" id="WP_382210189.1">
    <property type="nucleotide sequence ID" value="NZ_JBHSZH010000005.1"/>
</dbReference>
<keyword evidence="3" id="KW-1185">Reference proteome</keyword>
<accession>A0ABD5WRQ4</accession>
<evidence type="ECO:0000256" key="1">
    <source>
        <dbReference type="SAM" id="MobiDB-lite"/>
    </source>
</evidence>
<organism evidence="2 3">
    <name type="scientific">Halorussus caseinilyticus</name>
    <dbReference type="NCBI Taxonomy" id="3034025"/>
    <lineage>
        <taxon>Archaea</taxon>
        <taxon>Methanobacteriati</taxon>
        <taxon>Methanobacteriota</taxon>
        <taxon>Stenosarchaea group</taxon>
        <taxon>Halobacteria</taxon>
        <taxon>Halobacteriales</taxon>
        <taxon>Haladaptataceae</taxon>
        <taxon>Halorussus</taxon>
    </lineage>
</organism>
<reference evidence="2 3" key="1">
    <citation type="journal article" date="2019" name="Int. J. Syst. Evol. Microbiol.">
        <title>The Global Catalogue of Microorganisms (GCM) 10K type strain sequencing project: providing services to taxonomists for standard genome sequencing and annotation.</title>
        <authorList>
            <consortium name="The Broad Institute Genomics Platform"/>
            <consortium name="The Broad Institute Genome Sequencing Center for Infectious Disease"/>
            <person name="Wu L."/>
            <person name="Ma J."/>
        </authorList>
    </citation>
    <scope>NUCLEOTIDE SEQUENCE [LARGE SCALE GENOMIC DNA]</scope>
    <source>
        <strain evidence="2 3">DT72</strain>
    </source>
</reference>
<comment type="caution">
    <text evidence="2">The sequence shown here is derived from an EMBL/GenBank/DDBJ whole genome shotgun (WGS) entry which is preliminary data.</text>
</comment>
<gene>
    <name evidence="2" type="ORF">ACFQJ6_19150</name>
</gene>
<feature type="region of interest" description="Disordered" evidence="1">
    <location>
        <begin position="33"/>
        <end position="80"/>
    </location>
</feature>
<dbReference type="EMBL" id="JBHSZH010000005">
    <property type="protein sequence ID" value="MFC7081894.1"/>
    <property type="molecule type" value="Genomic_DNA"/>
</dbReference>
<proteinExistence type="predicted"/>
<evidence type="ECO:0000313" key="3">
    <source>
        <dbReference type="Proteomes" id="UP001596407"/>
    </source>
</evidence>
<name>A0ABD5WRQ4_9EURY</name>
<evidence type="ECO:0008006" key="4">
    <source>
        <dbReference type="Google" id="ProtNLM"/>
    </source>
</evidence>